<evidence type="ECO:0000256" key="1">
    <source>
        <dbReference type="ARBA" id="ARBA00006247"/>
    </source>
</evidence>
<name>A0A6A4GUG3_9AGAR</name>
<keyword evidence="9" id="KW-0812">Transmembrane</keyword>
<feature type="region of interest" description="Disordered" evidence="8">
    <location>
        <begin position="1"/>
        <end position="30"/>
    </location>
</feature>
<dbReference type="CDD" id="cd05674">
    <property type="entry name" value="M20_yscS"/>
    <property type="match status" value="1"/>
</dbReference>
<evidence type="ECO:0000256" key="7">
    <source>
        <dbReference type="PIRSR" id="PIRSR037217-2"/>
    </source>
</evidence>
<dbReference type="PIRSF" id="PIRSF037217">
    <property type="entry name" value="Carboxypeptidase_S"/>
    <property type="match status" value="1"/>
</dbReference>
<feature type="binding site" evidence="7">
    <location>
        <position position="233"/>
    </location>
    <ligand>
        <name>Zn(2+)</name>
        <dbReference type="ChEBI" id="CHEBI:29105"/>
        <label>2</label>
    </ligand>
</feature>
<feature type="active site" description="Proton acceptor" evidence="6">
    <location>
        <position position="264"/>
    </location>
</feature>
<evidence type="ECO:0000313" key="12">
    <source>
        <dbReference type="Proteomes" id="UP000799118"/>
    </source>
</evidence>
<evidence type="ECO:0000256" key="8">
    <source>
        <dbReference type="SAM" id="MobiDB-lite"/>
    </source>
</evidence>
<accession>A0A6A4GUG3</accession>
<keyword evidence="4" id="KW-0378">Hydrolase</keyword>
<dbReference type="GO" id="GO:0004181">
    <property type="term" value="F:metallocarboxypeptidase activity"/>
    <property type="evidence" value="ECO:0007669"/>
    <property type="project" value="InterPro"/>
</dbReference>
<dbReference type="InterPro" id="IPR036264">
    <property type="entry name" value="Bact_exopeptidase_dim_dom"/>
</dbReference>
<dbReference type="PANTHER" id="PTHR45962">
    <property type="entry name" value="N-FATTY-ACYL-AMINO ACID SYNTHASE/HYDROLASE PM20D1"/>
    <property type="match status" value="1"/>
</dbReference>
<dbReference type="GO" id="GO:0046872">
    <property type="term" value="F:metal ion binding"/>
    <property type="evidence" value="ECO:0007669"/>
    <property type="project" value="UniProtKB-KW"/>
</dbReference>
<sequence>MISNNGPSRAPEKKSIRPSTFSGPDPRPSPHQSILTRFLRFRTCALVLAALILVPVVLFTNSITYSIESHLKVSAISNPTALALDLNVCPQASVLIPHTHSDLWTSIGKEISSSEGFKATAIDWLSGAVQVETEMYDDMGPVDEDPRWENRLLFHDYLEKTFPLVHTVLKLEKVNKYGLLYTWDGSDASLKPGLLMAHFDIVPVNPDTISEWAYPPYSGHFDGKLIWGRGSSDDKGALIGTMQILLQQGFKPTRTFVAAFGFDEEAGGHHGARELAATILDRYGEKSFAFIIDEGGVFSEQYGTVFATPGVAEKGSMNVEISVAAPGGHSSIPPDHTSIGILSALVVHLENHPFEAHIDRSTPAYQLFQCFAEYGTTLPPALRDAIQRSVHSDESLRGAENILLQNKAFKSLVGTTQAVDMIHGGVKSNALPEQAWAIVNHRIASTSSRNATMKQDADLLLPLAQEFGLTFSAFGELLSTPEPDQVAGSLKLTSFIGLEPAPVTPTRGDISAPYQLVSGTIKATYNAHRDLQGDNILVGPGIPRGNGDTRYYWPLSDHIFRYKHQNTRTGHHTVNESLSADSLLELIRFYVTLILNADESNDI</sequence>
<dbReference type="Pfam" id="PF01546">
    <property type="entry name" value="Peptidase_M20"/>
    <property type="match status" value="1"/>
</dbReference>
<keyword evidence="11" id="KW-0121">Carboxypeptidase</keyword>
<dbReference type="SUPFAM" id="SSF53187">
    <property type="entry name" value="Zn-dependent exopeptidases"/>
    <property type="match status" value="1"/>
</dbReference>
<feature type="transmembrane region" description="Helical" evidence="9">
    <location>
        <begin position="45"/>
        <end position="67"/>
    </location>
</feature>
<keyword evidence="5 7" id="KW-0862">Zinc</keyword>
<evidence type="ECO:0000256" key="2">
    <source>
        <dbReference type="ARBA" id="ARBA00022670"/>
    </source>
</evidence>
<feature type="domain" description="Peptidase M20 dimerisation" evidence="10">
    <location>
        <begin position="311"/>
        <end position="456"/>
    </location>
</feature>
<keyword evidence="2" id="KW-0645">Protease</keyword>
<evidence type="ECO:0000256" key="4">
    <source>
        <dbReference type="ARBA" id="ARBA00022801"/>
    </source>
</evidence>
<feature type="binding site" evidence="7">
    <location>
        <position position="198"/>
    </location>
    <ligand>
        <name>Zn(2+)</name>
        <dbReference type="ChEBI" id="CHEBI:29105"/>
        <label>2</label>
    </ligand>
</feature>
<evidence type="ECO:0000313" key="11">
    <source>
        <dbReference type="EMBL" id="KAE9388747.1"/>
    </source>
</evidence>
<reference evidence="11" key="1">
    <citation type="journal article" date="2019" name="Environ. Microbiol.">
        <title>Fungal ecological strategies reflected in gene transcription - a case study of two litter decomposers.</title>
        <authorList>
            <person name="Barbi F."/>
            <person name="Kohler A."/>
            <person name="Barry K."/>
            <person name="Baskaran P."/>
            <person name="Daum C."/>
            <person name="Fauchery L."/>
            <person name="Ihrmark K."/>
            <person name="Kuo A."/>
            <person name="LaButti K."/>
            <person name="Lipzen A."/>
            <person name="Morin E."/>
            <person name="Grigoriev I.V."/>
            <person name="Henrissat B."/>
            <person name="Lindahl B."/>
            <person name="Martin F."/>
        </authorList>
    </citation>
    <scope>NUCLEOTIDE SEQUENCE</scope>
    <source>
        <strain evidence="11">JB14</strain>
    </source>
</reference>
<dbReference type="InterPro" id="IPR011650">
    <property type="entry name" value="Peptidase_M20_dimer"/>
</dbReference>
<feature type="binding site" evidence="7">
    <location>
        <position position="233"/>
    </location>
    <ligand>
        <name>Zn(2+)</name>
        <dbReference type="ChEBI" id="CHEBI:29105"/>
        <label>1</label>
    </ligand>
</feature>
<dbReference type="PANTHER" id="PTHR45962:SF1">
    <property type="entry name" value="N-FATTY-ACYL-AMINO ACID SYNTHASE_HYDROLASE PM20D1"/>
    <property type="match status" value="1"/>
</dbReference>
<dbReference type="OrthoDB" id="3064516at2759"/>
<evidence type="ECO:0000256" key="3">
    <source>
        <dbReference type="ARBA" id="ARBA00022723"/>
    </source>
</evidence>
<dbReference type="AlphaFoldDB" id="A0A6A4GUG3"/>
<evidence type="ECO:0000256" key="5">
    <source>
        <dbReference type="ARBA" id="ARBA00022833"/>
    </source>
</evidence>
<keyword evidence="9" id="KW-1133">Transmembrane helix</keyword>
<keyword evidence="3 7" id="KW-0479">Metal-binding</keyword>
<dbReference type="InterPro" id="IPR047177">
    <property type="entry name" value="Pept_M20A"/>
</dbReference>
<dbReference type="SUPFAM" id="SSF55031">
    <property type="entry name" value="Bacterial exopeptidase dimerisation domain"/>
    <property type="match status" value="1"/>
</dbReference>
<feature type="binding site" evidence="7">
    <location>
        <position position="572"/>
    </location>
    <ligand>
        <name>Zn(2+)</name>
        <dbReference type="ChEBI" id="CHEBI:29105"/>
        <label>1</label>
    </ligand>
</feature>
<feature type="binding site" evidence="7">
    <location>
        <position position="265"/>
    </location>
    <ligand>
        <name>Zn(2+)</name>
        <dbReference type="ChEBI" id="CHEBI:29105"/>
        <label>1</label>
    </ligand>
</feature>
<dbReference type="InterPro" id="IPR002933">
    <property type="entry name" value="Peptidase_M20"/>
</dbReference>
<dbReference type="Pfam" id="PF07687">
    <property type="entry name" value="M20_dimer"/>
    <property type="match status" value="1"/>
</dbReference>
<keyword evidence="12" id="KW-1185">Reference proteome</keyword>
<dbReference type="InterPro" id="IPR017141">
    <property type="entry name" value="Pept_M20_carboxypep"/>
</dbReference>
<evidence type="ECO:0000256" key="6">
    <source>
        <dbReference type="PIRSR" id="PIRSR037217-1"/>
    </source>
</evidence>
<dbReference type="GO" id="GO:0000328">
    <property type="term" value="C:fungal-type vacuole lumen"/>
    <property type="evidence" value="ECO:0007669"/>
    <property type="project" value="TreeGrafter"/>
</dbReference>
<evidence type="ECO:0000256" key="9">
    <source>
        <dbReference type="SAM" id="Phobius"/>
    </source>
</evidence>
<comment type="similarity">
    <text evidence="1">Belongs to the peptidase M20A family.</text>
</comment>
<gene>
    <name evidence="11" type="ORF">BT96DRAFT_890360</name>
</gene>
<dbReference type="Proteomes" id="UP000799118">
    <property type="component" value="Unassembled WGS sequence"/>
</dbReference>
<dbReference type="Gene3D" id="3.30.70.360">
    <property type="match status" value="1"/>
</dbReference>
<dbReference type="EMBL" id="ML769729">
    <property type="protein sequence ID" value="KAE9388747.1"/>
    <property type="molecule type" value="Genomic_DNA"/>
</dbReference>
<feature type="active site" evidence="6">
    <location>
        <position position="200"/>
    </location>
</feature>
<feature type="binding site" evidence="7">
    <location>
        <position position="293"/>
    </location>
    <ligand>
        <name>Zn(2+)</name>
        <dbReference type="ChEBI" id="CHEBI:29105"/>
        <label>2</label>
    </ligand>
</feature>
<dbReference type="GO" id="GO:0051603">
    <property type="term" value="P:proteolysis involved in protein catabolic process"/>
    <property type="evidence" value="ECO:0007669"/>
    <property type="project" value="TreeGrafter"/>
</dbReference>
<dbReference type="Gene3D" id="3.40.630.10">
    <property type="entry name" value="Zn peptidases"/>
    <property type="match status" value="1"/>
</dbReference>
<evidence type="ECO:0000259" key="10">
    <source>
        <dbReference type="Pfam" id="PF07687"/>
    </source>
</evidence>
<proteinExistence type="inferred from homology"/>
<keyword evidence="9" id="KW-0472">Membrane</keyword>
<dbReference type="FunFam" id="3.40.630.10:FF:000027">
    <property type="entry name" value="N-fatty-acyl-amino acid synthase/hydrolase PM20D1"/>
    <property type="match status" value="1"/>
</dbReference>
<protein>
    <submittedName>
        <fullName evidence="11">Carboxypeptidase S</fullName>
    </submittedName>
</protein>
<organism evidence="11 12">
    <name type="scientific">Gymnopus androsaceus JB14</name>
    <dbReference type="NCBI Taxonomy" id="1447944"/>
    <lineage>
        <taxon>Eukaryota</taxon>
        <taxon>Fungi</taxon>
        <taxon>Dikarya</taxon>
        <taxon>Basidiomycota</taxon>
        <taxon>Agaricomycotina</taxon>
        <taxon>Agaricomycetes</taxon>
        <taxon>Agaricomycetidae</taxon>
        <taxon>Agaricales</taxon>
        <taxon>Marasmiineae</taxon>
        <taxon>Omphalotaceae</taxon>
        <taxon>Gymnopus</taxon>
    </lineage>
</organism>